<dbReference type="eggNOG" id="ENOG5031DJ0">
    <property type="taxonomic scope" value="Bacteria"/>
</dbReference>
<dbReference type="OrthoDB" id="877719at2"/>
<keyword evidence="2" id="KW-1185">Reference proteome</keyword>
<evidence type="ECO:0008006" key="3">
    <source>
        <dbReference type="Google" id="ProtNLM"/>
    </source>
</evidence>
<dbReference type="AlphaFoldDB" id="F2IEL2"/>
<dbReference type="PROSITE" id="PS51257">
    <property type="entry name" value="PROKAR_LIPOPROTEIN"/>
    <property type="match status" value="1"/>
</dbReference>
<sequence precursor="true">MFKQITILGLFLCGTLATFSCENQPAKLQEPISGIPKKEQELIQINQKIMELRSEFSDSLPYYSELFSSKLQELLSDGKTLTYSFKSLTEENSCNVNTSKDGLFRIYSWDSQLGGTMRFFNVIYQYRTGNNIKIQLYRSNTEDDPAWFCSDIFTVKAKKNTFYLAITNGIYSTKDMKQSIKAFELTNQGINDRVLLMKTDEGLQNSLDVYYDFFSVVDRPERPVSVIRYDSKKKIISVSTTNEKDEITNNYITYSFNGNYFEQK</sequence>
<proteinExistence type="predicted"/>
<dbReference type="STRING" id="755732.Fluta_2567"/>
<reference evidence="2" key="2">
    <citation type="submission" date="2011-02" db="EMBL/GenBank/DDBJ databases">
        <title>The complete genome of Fluviicola taffensis DSM 16823.</title>
        <authorList>
            <consortium name="US DOE Joint Genome Institute (JGI-PGF)"/>
            <person name="Lucas S."/>
            <person name="Copeland A."/>
            <person name="Lapidus A."/>
            <person name="Bruce D."/>
            <person name="Goodwin L."/>
            <person name="Pitluck S."/>
            <person name="Kyrpides N."/>
            <person name="Mavromatis K."/>
            <person name="Ivanova N."/>
            <person name="Mikhailova N."/>
            <person name="Pagani I."/>
            <person name="Chertkov O."/>
            <person name="Detter J.C."/>
            <person name="Han C."/>
            <person name="Tapia R."/>
            <person name="Land M."/>
            <person name="Hauser L."/>
            <person name="Markowitz V."/>
            <person name="Cheng J.-F."/>
            <person name="Hugenholtz P."/>
            <person name="Woyke T."/>
            <person name="Wu D."/>
            <person name="Tindall B."/>
            <person name="Pomrenke H.G."/>
            <person name="Brambilla E."/>
            <person name="Klenk H.-P."/>
            <person name="Eisen J.A."/>
        </authorList>
    </citation>
    <scope>NUCLEOTIDE SEQUENCE [LARGE SCALE GENOMIC DNA]</scope>
    <source>
        <strain evidence="2">DSM 16823 / RW262 / RW262</strain>
    </source>
</reference>
<dbReference type="HOGENOM" id="CLU_091302_0_0_10"/>
<reference evidence="1 2" key="1">
    <citation type="journal article" date="2011" name="Stand. Genomic Sci.">
        <title>Complete genome sequence of the gliding freshwater bacterium Fluviicola taffensis type strain (RW262).</title>
        <authorList>
            <person name="Woyke T."/>
            <person name="Chertkov O."/>
            <person name="Lapidus A."/>
            <person name="Nolan M."/>
            <person name="Lucas S."/>
            <person name="Del Rio T.G."/>
            <person name="Tice H."/>
            <person name="Cheng J.F."/>
            <person name="Tapia R."/>
            <person name="Han C."/>
            <person name="Goodwin L."/>
            <person name="Pitluck S."/>
            <person name="Liolios K."/>
            <person name="Pagani I."/>
            <person name="Ivanova N."/>
            <person name="Huntemann M."/>
            <person name="Mavromatis K."/>
            <person name="Mikhailova N."/>
            <person name="Pati A."/>
            <person name="Chen A."/>
            <person name="Palaniappan K."/>
            <person name="Land M."/>
            <person name="Hauser L."/>
            <person name="Brambilla E.M."/>
            <person name="Rohde M."/>
            <person name="Mwirichia R."/>
            <person name="Sikorski J."/>
            <person name="Tindall B.J."/>
            <person name="Goker M."/>
            <person name="Bristow J."/>
            <person name="Eisen J.A."/>
            <person name="Markowitz V."/>
            <person name="Hugenholtz P."/>
            <person name="Klenk H.P."/>
            <person name="Kyrpides N.C."/>
        </authorList>
    </citation>
    <scope>NUCLEOTIDE SEQUENCE [LARGE SCALE GENOMIC DNA]</scope>
    <source>
        <strain evidence="2">DSM 16823 / RW262 / RW262</strain>
    </source>
</reference>
<dbReference type="Proteomes" id="UP000007463">
    <property type="component" value="Chromosome"/>
</dbReference>
<protein>
    <recommendedName>
        <fullName evidence="3">Lipoprotein</fullName>
    </recommendedName>
</protein>
<evidence type="ECO:0000313" key="2">
    <source>
        <dbReference type="Proteomes" id="UP000007463"/>
    </source>
</evidence>
<gene>
    <name evidence="1" type="ordered locus">Fluta_2567</name>
</gene>
<organism evidence="1 2">
    <name type="scientific">Fluviicola taffensis (strain DSM 16823 / NCIMB 13979 / RW262)</name>
    <dbReference type="NCBI Taxonomy" id="755732"/>
    <lineage>
        <taxon>Bacteria</taxon>
        <taxon>Pseudomonadati</taxon>
        <taxon>Bacteroidota</taxon>
        <taxon>Flavobacteriia</taxon>
        <taxon>Flavobacteriales</taxon>
        <taxon>Crocinitomicaceae</taxon>
        <taxon>Fluviicola</taxon>
    </lineage>
</organism>
<evidence type="ECO:0000313" key="1">
    <source>
        <dbReference type="EMBL" id="AEA44551.1"/>
    </source>
</evidence>
<accession>F2IEL2</accession>
<name>F2IEL2_FLUTR</name>
<dbReference type="KEGG" id="fte:Fluta_2567"/>
<dbReference type="RefSeq" id="WP_013687321.1">
    <property type="nucleotide sequence ID" value="NC_015321.1"/>
</dbReference>
<dbReference type="EMBL" id="CP002542">
    <property type="protein sequence ID" value="AEA44551.1"/>
    <property type="molecule type" value="Genomic_DNA"/>
</dbReference>